<dbReference type="EMBL" id="CTEC01000001">
    <property type="protein sequence ID" value="CQD05823.1"/>
    <property type="molecule type" value="Genomic_DNA"/>
</dbReference>
<keyword evidence="2" id="KW-1185">Reference proteome</keyword>
<reference evidence="2" key="1">
    <citation type="submission" date="2015-03" db="EMBL/GenBank/DDBJ databases">
        <authorList>
            <person name="Urmite Genomes"/>
        </authorList>
    </citation>
    <scope>NUCLEOTIDE SEQUENCE [LARGE SCALE GENOMIC DNA]</scope>
    <source>
        <strain evidence="2">CSUR P1344</strain>
    </source>
</reference>
<name>A0A0U1D0H5_9MYCO</name>
<sequence length="58" mass="5953">MAATIPLIAAATAVVPVRPDGGPGASAVMDLFAVTRQDTELPGDQGSFLMRPSARSNR</sequence>
<evidence type="ECO:0000313" key="2">
    <source>
        <dbReference type="Proteomes" id="UP000199601"/>
    </source>
</evidence>
<proteinExistence type="predicted"/>
<evidence type="ECO:0000313" key="1">
    <source>
        <dbReference type="EMBL" id="CQD05823.1"/>
    </source>
</evidence>
<dbReference type="AlphaFoldDB" id="A0A0U1D0H5"/>
<accession>A0A0U1D0H5</accession>
<gene>
    <name evidence="1" type="ORF">BN000_01144</name>
</gene>
<dbReference type="Proteomes" id="UP000199601">
    <property type="component" value="Unassembled WGS sequence"/>
</dbReference>
<organism evidence="1 2">
    <name type="scientific">Mycobacterium europaeum</name>
    <dbReference type="NCBI Taxonomy" id="761804"/>
    <lineage>
        <taxon>Bacteria</taxon>
        <taxon>Bacillati</taxon>
        <taxon>Actinomycetota</taxon>
        <taxon>Actinomycetes</taxon>
        <taxon>Mycobacteriales</taxon>
        <taxon>Mycobacteriaceae</taxon>
        <taxon>Mycobacterium</taxon>
        <taxon>Mycobacterium simiae complex</taxon>
    </lineage>
</organism>
<protein>
    <submittedName>
        <fullName evidence="1">Uncharacterized protein</fullName>
    </submittedName>
</protein>